<feature type="compositionally biased region" description="Acidic residues" evidence="2">
    <location>
        <begin position="2136"/>
        <end position="2156"/>
    </location>
</feature>
<dbReference type="GeneID" id="9615728"/>
<feature type="compositionally biased region" description="Low complexity" evidence="2">
    <location>
        <begin position="78"/>
        <end position="93"/>
    </location>
</feature>
<feature type="compositionally biased region" description="Low complexity" evidence="2">
    <location>
        <begin position="309"/>
        <end position="321"/>
    </location>
</feature>
<evidence type="ECO:0000313" key="4">
    <source>
        <dbReference type="Proteomes" id="UP000001058"/>
    </source>
</evidence>
<dbReference type="RefSeq" id="XP_002951565.1">
    <property type="nucleotide sequence ID" value="XM_002951519.1"/>
</dbReference>
<organism evidence="4">
    <name type="scientific">Volvox carteri f. nagariensis</name>
    <dbReference type="NCBI Taxonomy" id="3068"/>
    <lineage>
        <taxon>Eukaryota</taxon>
        <taxon>Viridiplantae</taxon>
        <taxon>Chlorophyta</taxon>
        <taxon>core chlorophytes</taxon>
        <taxon>Chlorophyceae</taxon>
        <taxon>CS clade</taxon>
        <taxon>Chlamydomonadales</taxon>
        <taxon>Volvocaceae</taxon>
        <taxon>Volvox</taxon>
    </lineage>
</organism>
<reference evidence="3 4" key="1">
    <citation type="journal article" date="2010" name="Science">
        <title>Genomic analysis of organismal complexity in the multicellular green alga Volvox carteri.</title>
        <authorList>
            <person name="Prochnik S.E."/>
            <person name="Umen J."/>
            <person name="Nedelcu A.M."/>
            <person name="Hallmann A."/>
            <person name="Miller S.M."/>
            <person name="Nishii I."/>
            <person name="Ferris P."/>
            <person name="Kuo A."/>
            <person name="Mitros T."/>
            <person name="Fritz-Laylin L.K."/>
            <person name="Hellsten U."/>
            <person name="Chapman J."/>
            <person name="Simakov O."/>
            <person name="Rensing S.A."/>
            <person name="Terry A."/>
            <person name="Pangilinan J."/>
            <person name="Kapitonov V."/>
            <person name="Jurka J."/>
            <person name="Salamov A."/>
            <person name="Shapiro H."/>
            <person name="Schmutz J."/>
            <person name="Grimwood J."/>
            <person name="Lindquist E."/>
            <person name="Lucas S."/>
            <person name="Grigoriev I.V."/>
            <person name="Schmitt R."/>
            <person name="Kirk D."/>
            <person name="Rokhsar D.S."/>
        </authorList>
    </citation>
    <scope>NUCLEOTIDE SEQUENCE [LARGE SCALE GENOMIC DNA]</scope>
    <source>
        <strain evidence="4">f. Nagariensis / Eve</strain>
    </source>
</reference>
<dbReference type="EMBL" id="GL378345">
    <property type="protein sequence ID" value="EFJ47376.1"/>
    <property type="molecule type" value="Genomic_DNA"/>
</dbReference>
<feature type="region of interest" description="Disordered" evidence="2">
    <location>
        <begin position="1119"/>
        <end position="1158"/>
    </location>
</feature>
<dbReference type="OrthoDB" id="553083at2759"/>
<feature type="region of interest" description="Disordered" evidence="2">
    <location>
        <begin position="352"/>
        <end position="434"/>
    </location>
</feature>
<evidence type="ECO:0000313" key="3">
    <source>
        <dbReference type="EMBL" id="EFJ47376.1"/>
    </source>
</evidence>
<feature type="region of interest" description="Disordered" evidence="2">
    <location>
        <begin position="1598"/>
        <end position="1727"/>
    </location>
</feature>
<dbReference type="KEGG" id="vcn:VOLCADRAFT_92191"/>
<accession>D8TYU8</accession>
<feature type="region of interest" description="Disordered" evidence="2">
    <location>
        <begin position="283"/>
        <end position="330"/>
    </location>
</feature>
<feature type="region of interest" description="Disordered" evidence="2">
    <location>
        <begin position="78"/>
        <end position="224"/>
    </location>
</feature>
<dbReference type="Proteomes" id="UP000001058">
    <property type="component" value="Unassembled WGS sequence"/>
</dbReference>
<feature type="compositionally biased region" description="Low complexity" evidence="2">
    <location>
        <begin position="2691"/>
        <end position="2707"/>
    </location>
</feature>
<evidence type="ECO:0000256" key="2">
    <source>
        <dbReference type="SAM" id="MobiDB-lite"/>
    </source>
</evidence>
<dbReference type="CDD" id="cd00176">
    <property type="entry name" value="SPEC"/>
    <property type="match status" value="1"/>
</dbReference>
<evidence type="ECO:0000256" key="1">
    <source>
        <dbReference type="SAM" id="Coils"/>
    </source>
</evidence>
<feature type="compositionally biased region" description="Basic and acidic residues" evidence="2">
    <location>
        <begin position="1676"/>
        <end position="1687"/>
    </location>
</feature>
<feature type="compositionally biased region" description="Polar residues" evidence="2">
    <location>
        <begin position="1857"/>
        <end position="1868"/>
    </location>
</feature>
<feature type="compositionally biased region" description="Polar residues" evidence="2">
    <location>
        <begin position="578"/>
        <end position="591"/>
    </location>
</feature>
<feature type="compositionally biased region" description="Polar residues" evidence="2">
    <location>
        <begin position="286"/>
        <end position="302"/>
    </location>
</feature>
<feature type="region of interest" description="Disordered" evidence="2">
    <location>
        <begin position="2602"/>
        <end position="2627"/>
    </location>
</feature>
<feature type="compositionally biased region" description="Low complexity" evidence="2">
    <location>
        <begin position="653"/>
        <end position="673"/>
    </location>
</feature>
<feature type="region of interest" description="Disordered" evidence="2">
    <location>
        <begin position="2342"/>
        <end position="2363"/>
    </location>
</feature>
<feature type="compositionally biased region" description="Pro residues" evidence="2">
    <location>
        <begin position="1952"/>
        <end position="1962"/>
    </location>
</feature>
<feature type="compositionally biased region" description="Low complexity" evidence="2">
    <location>
        <begin position="2039"/>
        <end position="2050"/>
    </location>
</feature>
<feature type="compositionally biased region" description="Low complexity" evidence="2">
    <location>
        <begin position="1234"/>
        <end position="1250"/>
    </location>
</feature>
<feature type="compositionally biased region" description="Basic and acidic residues" evidence="2">
    <location>
        <begin position="2157"/>
        <end position="2168"/>
    </location>
</feature>
<feature type="compositionally biased region" description="Low complexity" evidence="2">
    <location>
        <begin position="390"/>
        <end position="422"/>
    </location>
</feature>
<sequence length="2748" mass="279540">MDAGVANPAFGGSSARDSSLAGTNTVVPQFVFKGILRAPTLALQLPSVAASVTGTAAPVASGASTASLKTSAVILRQQPQRQASPQPQLRAPRCSSPPMVSSGIASRRRSSPADTGASGCGGGGGVGPDGGSASPRGGRATYGCDNVAGSPRATGVSRCRSSPRDRHVSVVSNGVRGSGGGDGGSGLLTAGQGGPSMATGGDVAGGEGAADSGAAQPARGRPRNTITRTAALRALKQQRSTTPDIIAELRAVASIKAAQQADFVEAASLPTAARVVGGVELEPTSAGDTSATIRQQQEQQYKPNGPHEAGGASAKAGSASGTQPCNATLGDSVPASHTSYGASTTAGRAGGLIAGSAADTSPHPPAHPPAQQHLQPPQKRCAPHESQGHVQKQLRQQQSQPQPQLQLPQQLKQLQVQQPKSQEPSTASPTAAIGRRGTNLPLEAVAAGSHCSGPALVATVAAVLPQPASASSVSACRDAGAVWEIGEEPSFRSPSPQRAKGAASREFGQAVPQVPAAIAAPVSAALGPVAAAAAAAPTAAAIMAVAQRQQRAMRQHVQRQSSPSPGRRNGQAPGPLTDKQTAARTSLSPQPQHRLRGLSMEGGSWQSDVVMAAQARIRRLEEQVVSLSAQVAELQASHADLEFQLEEEQQHTRAAAARADAAAPACTPQTADAGQAHAMASSRWESDQHLQEQVREVEERLKAREAELDERLKAREAELEGRLKAREAELDERLKAREAELEEQVMRERAANDSLAKQNRALYSTLEETLSAAEHEVHDTSQKEVSQLKEDLELRERALSAVQAEFSALRRRHEEMSTAAEAARRDNALRDGRLRREVEVATQDAAILAAQLTKLQREHQQLHSRKAEKDRQLATLAKRADAQQEQLTAAERLAQEQAALVRELESRATLLRNRNAALDRAVAAEKEARQAAQEQVRQMEEEIALLVSIVRQSDPNLETLTRYKRDPAAAAAMAAAAAAAAAAALLQASPSSAHGIRGEEGTEVEGGQAADGDYGVVAPIVPPLILSGRGNGGLRRQHDPYGHSVVTITAGSGPAAATRTTAPQPLPFAIPGSAPLSVRAPPPGSQPLSHRQQRADAEAQADISFADAASVDCDAILQPSPQAATGDTPRQDPDSGSAHAPNRRYAAASREDSPLTMPYPAKHNMTGGVFLDIGGNRGPFSTSPRGVLSPIAAGRAHTSGGAGLHGTGFTSASPRLRQETRLAATTGGGGGNGCRNARTPLSRRGSSAGLRGRRRSDVSTAGFCSAASNGGHLAATWSGADVSGGSAVAKAAAPVWRGAGIARRSATPPGTSAVRRGRDSQSLLGPDGAGAFVTVPSGAVSFGGVAAKARTAVTAPSAATVPKAAGIGTDVPQPSAAAAVPVEAVLDGSLSDRALWAKPRRSSRSDGSCANGRSGGGGGQPAGPRVGSQVQQLSYAAIHTAQRALATSALTVPAAAAARCHSRSRSCSAMEWIRPRVTTRSRASRRAMTPEPRTVAAWLKLSEEAAAAAAAAAAAGDALKHSHSEITIGRGSYKLGPLSSSDGGAFAGAGAGAVRCSDAASELAALLEQHPLGLRAQPQGGRAGASRAVCILTPHAEGQECEREEESTGAAKHSGDSCGHGSPAGAANESRGGDGGESDGNGGCSWGVGLDDSKMEMASPVKLSRASGGQAGARHCLADSRDSHEDVVGDASTGRRRTHSPDGVNGGKDNSSGSPSRENTRGVCSATGRPSAIIRASYAFDSPLRRQKQQPQQAAGAAKWDHVSSPTAARSSLVAADGSDEVDPLGSVLRSLQKRQAALLIELATGGGGNGGSPSAVVKPLLLIPGSSPRNSLALNRSKPAEDPSFVASFTFANPKPQTSLLSASSEKPNGGRGTADEGTDSDKNWTADAARGSRPQRRRSMSFTGEEAKGVPKGGAGGASGDPRPLAQPLRNVSSSREGGCWAAPQVIRQPTPPPPPPPPRSPHRPSVTAAAAAAAAAGAGVGGPLTALLGQLEHSGGTWRGNAAHGEQGGPAGPHRLSDGSTDVVPSSPLPSPPPQQQQQQPSQQQQWQKHEQPEQGHIVTHFSVTAALQMPTGKFEGEKSGEDQQRQRSHQNGKADACEPRGSNQESNQESLRVAKPSAARCHDGEGSNGEGIEGEEVFAADDDEVFGEDEDNQGIKDGDDKEAFGADVGMEAATGDLKELRLLLPTVDTLTDARDASCAGGADCESNNTAAPPSPQPRDERSMGGSELFPDDDYPPACDADAGSLVSRLGVSLYDNVAYDISRATSARAEYYNSSDGGAGHPRVPWRSSSGFPLVPVICVPTSLAKAAGDGGRGGGGSSDGTALDPRAVARSALANLEQHFSPPPPSHPSDSGPLPGANAASSNLLDLELCESGISATSVATVSGSVSAITSSVSHPMSSHDTSLRASGQPSWAFDQAPWDRQDVCEEAGCCITGDAAPVAAVEVEVEGVEAYEGCESRAVGEEAASGWGTLGSVEQASRHPQPAGMDCDGISSTAAAATAPDGGADASGCVAGGKEQHAVAAAMAAAVCESPAMEEEGGDAAAAAPTAAAEAVAGALPAPAADADVGLKAPAEESATVPPVTPLQATATAHCAGGLPSSSLQLSSSSSQPNTGAAAAGGGAAGSFPRSAGAYGPMLGSWLLSRTEPTLLDRQFQQISGALPIARKSIGHATAATGGSVSSGGGGSSSSSSVTAATATSSTSSHDWLQQRRPPSPSVKPLSLAEVLRRPPSARSPGAGPLASSR</sequence>
<dbReference type="eggNOG" id="KOG0161">
    <property type="taxonomic scope" value="Eukaryota"/>
</dbReference>
<keyword evidence="4" id="KW-1185">Reference proteome</keyword>
<feature type="compositionally biased region" description="Low complexity" evidence="2">
    <location>
        <begin position="1966"/>
        <end position="1980"/>
    </location>
</feature>
<feature type="compositionally biased region" description="Low complexity" evidence="2">
    <location>
        <begin position="1749"/>
        <end position="1758"/>
    </location>
</feature>
<name>D8TYU8_VOLCA</name>
<feature type="region of interest" description="Disordered" evidence="2">
    <location>
        <begin position="1302"/>
        <end position="1321"/>
    </location>
</feature>
<feature type="compositionally biased region" description="Gly residues" evidence="2">
    <location>
        <begin position="1633"/>
        <end position="1646"/>
    </location>
</feature>
<gene>
    <name evidence="3" type="ORF">VOLCADRAFT_92191</name>
</gene>
<feature type="compositionally biased region" description="Low complexity" evidence="2">
    <location>
        <begin position="2602"/>
        <end position="2620"/>
    </location>
</feature>
<feature type="region of interest" description="Disordered" evidence="2">
    <location>
        <begin position="1223"/>
        <end position="1254"/>
    </location>
</feature>
<proteinExistence type="predicted"/>
<feature type="region of interest" description="Disordered" evidence="2">
    <location>
        <begin position="1396"/>
        <end position="1428"/>
    </location>
</feature>
<feature type="region of interest" description="Disordered" evidence="2">
    <location>
        <begin position="2677"/>
        <end position="2748"/>
    </location>
</feature>
<dbReference type="InterPro" id="IPR018159">
    <property type="entry name" value="Spectrin/alpha-actinin"/>
</dbReference>
<feature type="region of interest" description="Disordered" evidence="2">
    <location>
        <begin position="1055"/>
        <end position="1099"/>
    </location>
</feature>
<feature type="compositionally biased region" description="Gly residues" evidence="2">
    <location>
        <begin position="176"/>
        <end position="194"/>
    </location>
</feature>
<feature type="coiled-coil region" evidence="1">
    <location>
        <begin position="610"/>
        <end position="651"/>
    </location>
</feature>
<protein>
    <submittedName>
        <fullName evidence="3">Uncharacterized protein</fullName>
    </submittedName>
</protein>
<feature type="compositionally biased region" description="Polar residues" evidence="2">
    <location>
        <begin position="2105"/>
        <end position="2114"/>
    </location>
</feature>
<feature type="compositionally biased region" description="Basic and acidic residues" evidence="2">
    <location>
        <begin position="2078"/>
        <end position="2089"/>
    </location>
</feature>
<feature type="compositionally biased region" description="Gly residues" evidence="2">
    <location>
        <begin position="118"/>
        <end position="130"/>
    </location>
</feature>
<feature type="region of interest" description="Disordered" evidence="2">
    <location>
        <begin position="1857"/>
        <end position="2171"/>
    </location>
</feature>
<dbReference type="STRING" id="3068.D8TYU8"/>
<dbReference type="PANTHER" id="PTHR18937">
    <property type="entry name" value="STRUCTURAL MAINTENANCE OF CHROMOSOMES SMC FAMILY MEMBER"/>
    <property type="match status" value="1"/>
</dbReference>
<feature type="region of interest" description="Disordered" evidence="2">
    <location>
        <begin position="652"/>
        <end position="689"/>
    </location>
</feature>
<feature type="compositionally biased region" description="Low complexity" evidence="2">
    <location>
        <begin position="369"/>
        <end position="378"/>
    </location>
</feature>
<feature type="coiled-coil region" evidence="1">
    <location>
        <begin position="838"/>
        <end position="949"/>
    </location>
</feature>
<feature type="region of interest" description="Disordered" evidence="2">
    <location>
        <begin position="1740"/>
        <end position="1764"/>
    </location>
</feature>
<feature type="region of interest" description="Disordered" evidence="2">
    <location>
        <begin position="2201"/>
        <end position="2240"/>
    </location>
</feature>
<feature type="compositionally biased region" description="Polar residues" evidence="2">
    <location>
        <begin position="1708"/>
        <end position="1717"/>
    </location>
</feature>
<feature type="region of interest" description="Disordered" evidence="2">
    <location>
        <begin position="550"/>
        <end position="601"/>
    </location>
</feature>
<keyword evidence="1" id="KW-0175">Coiled coil</keyword>
<dbReference type="InParanoid" id="D8TYU8"/>